<proteinExistence type="predicted"/>
<evidence type="ECO:0008006" key="2">
    <source>
        <dbReference type="Google" id="ProtNLM"/>
    </source>
</evidence>
<dbReference type="InterPro" id="IPR013792">
    <property type="entry name" value="RNA3'P_cycl/enolpyr_Trfase_a/b"/>
</dbReference>
<dbReference type="GO" id="GO:0016765">
    <property type="term" value="F:transferase activity, transferring alkyl or aryl (other than methyl) groups"/>
    <property type="evidence" value="ECO:0007669"/>
    <property type="project" value="InterPro"/>
</dbReference>
<gene>
    <name evidence="1" type="ORF">S03H2_12044</name>
</gene>
<sequence length="39" mass="3738">MSSITIAGPVGPVAGEVTLSGAKNAALKVLAASVLAEED</sequence>
<dbReference type="InterPro" id="IPR036968">
    <property type="entry name" value="Enolpyruvate_Tfrase_sf"/>
</dbReference>
<dbReference type="EMBL" id="BARU01006133">
    <property type="protein sequence ID" value="GAH45400.1"/>
    <property type="molecule type" value="Genomic_DNA"/>
</dbReference>
<evidence type="ECO:0000313" key="1">
    <source>
        <dbReference type="EMBL" id="GAH45400.1"/>
    </source>
</evidence>
<dbReference type="SUPFAM" id="SSF55205">
    <property type="entry name" value="EPT/RTPC-like"/>
    <property type="match status" value="1"/>
</dbReference>
<accession>X1GKL8</accession>
<name>X1GKL8_9ZZZZ</name>
<comment type="caution">
    <text evidence="1">The sequence shown here is derived from an EMBL/GenBank/DDBJ whole genome shotgun (WGS) entry which is preliminary data.</text>
</comment>
<protein>
    <recommendedName>
        <fullName evidence="2">Enolpyruvate transferase domain-containing protein</fullName>
    </recommendedName>
</protein>
<organism evidence="1">
    <name type="scientific">marine sediment metagenome</name>
    <dbReference type="NCBI Taxonomy" id="412755"/>
    <lineage>
        <taxon>unclassified sequences</taxon>
        <taxon>metagenomes</taxon>
        <taxon>ecological metagenomes</taxon>
    </lineage>
</organism>
<dbReference type="Gene3D" id="3.65.10.10">
    <property type="entry name" value="Enolpyruvate transferase domain"/>
    <property type="match status" value="1"/>
</dbReference>
<reference evidence="1" key="1">
    <citation type="journal article" date="2014" name="Front. Microbiol.">
        <title>High frequency of phylogenetically diverse reductive dehalogenase-homologous genes in deep subseafloor sedimentary metagenomes.</title>
        <authorList>
            <person name="Kawai M."/>
            <person name="Futagami T."/>
            <person name="Toyoda A."/>
            <person name="Takaki Y."/>
            <person name="Nishi S."/>
            <person name="Hori S."/>
            <person name="Arai W."/>
            <person name="Tsubouchi T."/>
            <person name="Morono Y."/>
            <person name="Uchiyama I."/>
            <person name="Ito T."/>
            <person name="Fujiyama A."/>
            <person name="Inagaki F."/>
            <person name="Takami H."/>
        </authorList>
    </citation>
    <scope>NUCLEOTIDE SEQUENCE</scope>
    <source>
        <strain evidence="1">Expedition CK06-06</strain>
    </source>
</reference>
<feature type="non-terminal residue" evidence="1">
    <location>
        <position position="39"/>
    </location>
</feature>
<dbReference type="AlphaFoldDB" id="X1GKL8"/>